<evidence type="ECO:0000313" key="3">
    <source>
        <dbReference type="Proteomes" id="UP001160499"/>
    </source>
</evidence>
<dbReference type="EMBL" id="JARXVH010000032">
    <property type="protein sequence ID" value="MDH6222361.1"/>
    <property type="molecule type" value="Genomic_DNA"/>
</dbReference>
<protein>
    <submittedName>
        <fullName evidence="2">Uncharacterized protein</fullName>
    </submittedName>
</protein>
<comment type="caution">
    <text evidence="2">The sequence shown here is derived from an EMBL/GenBank/DDBJ whole genome shotgun (WGS) entry which is preliminary data.</text>
</comment>
<evidence type="ECO:0000256" key="1">
    <source>
        <dbReference type="SAM" id="MobiDB-lite"/>
    </source>
</evidence>
<dbReference type="Proteomes" id="UP001160499">
    <property type="component" value="Unassembled WGS sequence"/>
</dbReference>
<gene>
    <name evidence="2" type="ORF">M2283_009710</name>
</gene>
<proteinExistence type="predicted"/>
<sequence>MPSERDTKKSPPGGNAANFTRERSSASDARFLDAGRRSVWRLEVPAPRLPAIPTITAVGSSGGLATAIATGHVQPAVVWPAVALAIAGLAYDIAIRALNRPYEA</sequence>
<reference evidence="2 3" key="1">
    <citation type="submission" date="2023-04" db="EMBL/GenBank/DDBJ databases">
        <title>Forest soil microbial communities from Buena Vista Peninsula, Colon Province, Panama.</title>
        <authorList>
            <person name="Bouskill N."/>
        </authorList>
    </citation>
    <scope>NUCLEOTIDE SEQUENCE [LARGE SCALE GENOMIC DNA]</scope>
    <source>
        <strain evidence="2 3">GGS1</strain>
    </source>
</reference>
<feature type="region of interest" description="Disordered" evidence="1">
    <location>
        <begin position="1"/>
        <end position="28"/>
    </location>
</feature>
<accession>A0ABT6M1D9</accession>
<name>A0ABT6M1D9_9ACTN</name>
<evidence type="ECO:0000313" key="2">
    <source>
        <dbReference type="EMBL" id="MDH6222361.1"/>
    </source>
</evidence>
<keyword evidence="3" id="KW-1185">Reference proteome</keyword>
<organism evidence="2 3">
    <name type="scientific">Streptomyces pseudovenezuelae</name>
    <dbReference type="NCBI Taxonomy" id="67350"/>
    <lineage>
        <taxon>Bacteria</taxon>
        <taxon>Bacillati</taxon>
        <taxon>Actinomycetota</taxon>
        <taxon>Actinomycetes</taxon>
        <taxon>Kitasatosporales</taxon>
        <taxon>Streptomycetaceae</taxon>
        <taxon>Streptomyces</taxon>
        <taxon>Streptomyces aurantiacus group</taxon>
    </lineage>
</organism>